<feature type="domain" description="MobA/VirD2-like nuclease" evidence="1">
    <location>
        <begin position="35"/>
        <end position="151"/>
    </location>
</feature>
<evidence type="ECO:0000259" key="1">
    <source>
        <dbReference type="Pfam" id="PF03432"/>
    </source>
</evidence>
<dbReference type="Pfam" id="PF03432">
    <property type="entry name" value="Relaxase"/>
    <property type="match status" value="1"/>
</dbReference>
<dbReference type="InterPro" id="IPR005094">
    <property type="entry name" value="Endonuclease_MobA/VirD2"/>
</dbReference>
<sequence>MVAKINVGSSLYGALAYNGEKVNEGQGRLLLTHKIFDDGTGTFDIRRAAEDFARCMPPQVRTSKPVVHISLNPHPDDRLDDTELTAIAEEYLARLGYGDQPYAVFKHEDIDRHHLHIVTLCVDGQGKKIGDSFIRRRSKNITRALEQKYGLHTAERKLQIQHEPPRRVDAAAGDVKKQIGNVLKGISGRYKFQTLGEYRALLALYNATVEECRGEVRGREYGGFVYSALDGEGNKAGTPIKASRFGKRYGYEAFGRWCAASKEQIKERKLGDMTKATAMAALRRTKDRAEFITLLRTKGVDVVLRETDTGRIYGATFIDHRTGCVLNGSRLGKELSANALQTHFEPPLPGVPVSISFPLADTPDTGQQVQTPFDDDTIAGGWGLFTAEGGTTDAEEQAFMREMQRRKKKRRNKRKI</sequence>
<dbReference type="Proteomes" id="UP000195772">
    <property type="component" value="Unassembled WGS sequence"/>
</dbReference>
<name>A0A1Y3R2V7_9BACT</name>
<evidence type="ECO:0000313" key="2">
    <source>
        <dbReference type="EMBL" id="OUN03959.1"/>
    </source>
</evidence>
<protein>
    <submittedName>
        <fullName evidence="2">Relaxase</fullName>
    </submittedName>
</protein>
<dbReference type="AlphaFoldDB" id="A0A1Y3R2V7"/>
<dbReference type="EMBL" id="NFHB01000003">
    <property type="protein sequence ID" value="OUN03959.1"/>
    <property type="molecule type" value="Genomic_DNA"/>
</dbReference>
<comment type="caution">
    <text evidence="2">The sequence shown here is derived from an EMBL/GenBank/DDBJ whole genome shotgun (WGS) entry which is preliminary data.</text>
</comment>
<dbReference type="OrthoDB" id="915634at2"/>
<reference evidence="3" key="1">
    <citation type="submission" date="2017-04" db="EMBL/GenBank/DDBJ databases">
        <title>Function of individual gut microbiota members based on whole genome sequencing of pure cultures obtained from chicken caecum.</title>
        <authorList>
            <person name="Medvecky M."/>
            <person name="Cejkova D."/>
            <person name="Polansky O."/>
            <person name="Karasova D."/>
            <person name="Kubasova T."/>
            <person name="Cizek A."/>
            <person name="Rychlik I."/>
        </authorList>
    </citation>
    <scope>NUCLEOTIDE SEQUENCE [LARGE SCALE GENOMIC DNA]</scope>
    <source>
        <strain evidence="3">An90</strain>
    </source>
</reference>
<organism evidence="2 3">
    <name type="scientific">Alistipes onderdonkii</name>
    <dbReference type="NCBI Taxonomy" id="328813"/>
    <lineage>
        <taxon>Bacteria</taxon>
        <taxon>Pseudomonadati</taxon>
        <taxon>Bacteroidota</taxon>
        <taxon>Bacteroidia</taxon>
        <taxon>Bacteroidales</taxon>
        <taxon>Rikenellaceae</taxon>
        <taxon>Alistipes</taxon>
    </lineage>
</organism>
<accession>A0A1Y3R2V7</accession>
<proteinExistence type="predicted"/>
<dbReference type="NCBIfam" id="NF041325">
    <property type="entry name" value="Bacteroid_MobB"/>
    <property type="match status" value="1"/>
</dbReference>
<evidence type="ECO:0000313" key="3">
    <source>
        <dbReference type="Proteomes" id="UP000195772"/>
    </source>
</evidence>
<gene>
    <name evidence="2" type="ORF">B5G41_05720</name>
</gene>
<dbReference type="RefSeq" id="WP_087401759.1">
    <property type="nucleotide sequence ID" value="NZ_NFHB01000003.1"/>
</dbReference>